<evidence type="ECO:0000259" key="7">
    <source>
        <dbReference type="Pfam" id="PF04321"/>
    </source>
</evidence>
<dbReference type="GO" id="GO:0008831">
    <property type="term" value="F:dTDP-4-dehydrorhamnose reductase activity"/>
    <property type="evidence" value="ECO:0007669"/>
    <property type="project" value="UniProtKB-EC"/>
</dbReference>
<sequence>MANSKLKALILGKSGQLAQALIANKPAHIECVALGHLDINLAVTDEIESAITTHKADLIINTAAYTQVDLAESEPESAYGINELTVEKIAKAAQNRDIRLIHISTDYVFDGKQSTPYTIFDTPHPINLYGASKFAGEKAVRKCLPTESTIVRTSSLYSQYGTNFVNTMLRVMREKPEIKVISDQVSSPTSAKELALFLWTLTEQGSLSPLYHWCDSGKTSWYEFAVTIQRLALKYGKLETEIPIIPISSQEYGAVAMRPGLSQLDISQSQTLQQAKSWQENLESLIKLAKFTR</sequence>
<dbReference type="EC" id="1.1.1.133" evidence="3 6"/>
<evidence type="ECO:0000256" key="1">
    <source>
        <dbReference type="ARBA" id="ARBA00004781"/>
    </source>
</evidence>
<evidence type="ECO:0000256" key="5">
    <source>
        <dbReference type="ARBA" id="ARBA00048200"/>
    </source>
</evidence>
<proteinExistence type="inferred from homology"/>
<dbReference type="AlphaFoldDB" id="A0A3S0I9X6"/>
<evidence type="ECO:0000256" key="2">
    <source>
        <dbReference type="ARBA" id="ARBA00010944"/>
    </source>
</evidence>
<dbReference type="InterPro" id="IPR005913">
    <property type="entry name" value="dTDP_dehydrorham_reduct"/>
</dbReference>
<dbReference type="UniPathway" id="UPA00281"/>
<dbReference type="PANTHER" id="PTHR10491:SF4">
    <property type="entry name" value="METHIONINE ADENOSYLTRANSFERASE 2 SUBUNIT BETA"/>
    <property type="match status" value="1"/>
</dbReference>
<evidence type="ECO:0000256" key="4">
    <source>
        <dbReference type="ARBA" id="ARBA00017099"/>
    </source>
</evidence>
<keyword evidence="9" id="KW-1185">Reference proteome</keyword>
<evidence type="ECO:0000256" key="6">
    <source>
        <dbReference type="RuleBase" id="RU364082"/>
    </source>
</evidence>
<dbReference type="InterPro" id="IPR036291">
    <property type="entry name" value="NAD(P)-bd_dom_sf"/>
</dbReference>
<dbReference type="Gene3D" id="3.90.25.10">
    <property type="entry name" value="UDP-galactose 4-epimerase, domain 1"/>
    <property type="match status" value="1"/>
</dbReference>
<dbReference type="GO" id="GO:0009243">
    <property type="term" value="P:O antigen biosynthetic process"/>
    <property type="evidence" value="ECO:0007669"/>
    <property type="project" value="UniProtKB-UniPathway"/>
</dbReference>
<comment type="similarity">
    <text evidence="2 6">Belongs to the dTDP-4-dehydrorhamnose reductase family.</text>
</comment>
<evidence type="ECO:0000313" key="9">
    <source>
        <dbReference type="Proteomes" id="UP000282060"/>
    </source>
</evidence>
<dbReference type="NCBIfam" id="TIGR01214">
    <property type="entry name" value="rmlD"/>
    <property type="match status" value="1"/>
</dbReference>
<comment type="pathway">
    <text evidence="1 6">Carbohydrate biosynthesis; dTDP-L-rhamnose biosynthesis.</text>
</comment>
<dbReference type="GO" id="GO:0019305">
    <property type="term" value="P:dTDP-rhamnose biosynthetic process"/>
    <property type="evidence" value="ECO:0007669"/>
    <property type="project" value="UniProtKB-UniPathway"/>
</dbReference>
<comment type="catalytic activity">
    <reaction evidence="5 6">
        <text>dTDP-beta-L-rhamnose + NADP(+) = dTDP-4-dehydro-beta-L-rhamnose + NADPH + H(+)</text>
        <dbReference type="Rhea" id="RHEA:21796"/>
        <dbReference type="ChEBI" id="CHEBI:15378"/>
        <dbReference type="ChEBI" id="CHEBI:57510"/>
        <dbReference type="ChEBI" id="CHEBI:57783"/>
        <dbReference type="ChEBI" id="CHEBI:58349"/>
        <dbReference type="ChEBI" id="CHEBI:62830"/>
        <dbReference type="EC" id="1.1.1.133"/>
    </reaction>
</comment>
<protein>
    <recommendedName>
        <fullName evidence="4 6">dTDP-4-dehydrorhamnose reductase</fullName>
        <ecNumber evidence="3 6">1.1.1.133</ecNumber>
    </recommendedName>
</protein>
<accession>A0A3S0I9X6</accession>
<organism evidence="8 9">
    <name type="scientific">Shewanella atlantica</name>
    <dbReference type="NCBI Taxonomy" id="271099"/>
    <lineage>
        <taxon>Bacteria</taxon>
        <taxon>Pseudomonadati</taxon>
        <taxon>Pseudomonadota</taxon>
        <taxon>Gammaproteobacteria</taxon>
        <taxon>Alteromonadales</taxon>
        <taxon>Shewanellaceae</taxon>
        <taxon>Shewanella</taxon>
    </lineage>
</organism>
<comment type="caution">
    <text evidence="8">The sequence shown here is derived from an EMBL/GenBank/DDBJ whole genome shotgun (WGS) entry which is preliminary data.</text>
</comment>
<reference evidence="8 9" key="1">
    <citation type="submission" date="2018-12" db="EMBL/GenBank/DDBJ databases">
        <authorList>
            <person name="Yu L."/>
        </authorList>
    </citation>
    <scope>NUCLEOTIDE SEQUENCE [LARGE SCALE GENOMIC DNA]</scope>
    <source>
        <strain evidence="8 9">HAW-EB5</strain>
    </source>
</reference>
<comment type="cofactor">
    <cofactor evidence="6">
        <name>Mg(2+)</name>
        <dbReference type="ChEBI" id="CHEBI:18420"/>
    </cofactor>
    <text evidence="6">Binds 1 Mg(2+) ion per monomer.</text>
</comment>
<dbReference type="Gene3D" id="3.40.50.720">
    <property type="entry name" value="NAD(P)-binding Rossmann-like Domain"/>
    <property type="match status" value="1"/>
</dbReference>
<feature type="domain" description="RmlD-like substrate binding" evidence="7">
    <location>
        <begin position="7"/>
        <end position="287"/>
    </location>
</feature>
<keyword evidence="6" id="KW-0521">NADP</keyword>
<evidence type="ECO:0000313" key="8">
    <source>
        <dbReference type="EMBL" id="RTR27962.1"/>
    </source>
</evidence>
<dbReference type="EMBL" id="RXNV01000014">
    <property type="protein sequence ID" value="RTR27962.1"/>
    <property type="molecule type" value="Genomic_DNA"/>
</dbReference>
<comment type="function">
    <text evidence="6">Catalyzes the reduction of dTDP-6-deoxy-L-lyxo-4-hexulose to yield dTDP-L-rhamnose.</text>
</comment>
<dbReference type="Pfam" id="PF04321">
    <property type="entry name" value="RmlD_sub_bind"/>
    <property type="match status" value="1"/>
</dbReference>
<gene>
    <name evidence="8" type="primary">rfbD</name>
    <name evidence="8" type="ORF">EKG39_19580</name>
</gene>
<dbReference type="UniPathway" id="UPA00124"/>
<dbReference type="CDD" id="cd05254">
    <property type="entry name" value="dTDP_HR_like_SDR_e"/>
    <property type="match status" value="1"/>
</dbReference>
<keyword evidence="6 8" id="KW-0560">Oxidoreductase</keyword>
<evidence type="ECO:0000256" key="3">
    <source>
        <dbReference type="ARBA" id="ARBA00012929"/>
    </source>
</evidence>
<dbReference type="PANTHER" id="PTHR10491">
    <property type="entry name" value="DTDP-4-DEHYDRORHAMNOSE REDUCTASE"/>
    <property type="match status" value="1"/>
</dbReference>
<name>A0A3S0I9X6_9GAMM</name>
<dbReference type="Proteomes" id="UP000282060">
    <property type="component" value="Unassembled WGS sequence"/>
</dbReference>
<dbReference type="InterPro" id="IPR029903">
    <property type="entry name" value="RmlD-like-bd"/>
</dbReference>
<dbReference type="OrthoDB" id="9803892at2"/>
<dbReference type="SUPFAM" id="SSF51735">
    <property type="entry name" value="NAD(P)-binding Rossmann-fold domains"/>
    <property type="match status" value="1"/>
</dbReference>
<dbReference type="RefSeq" id="WP_126507697.1">
    <property type="nucleotide sequence ID" value="NZ_RXNV01000014.1"/>
</dbReference>